<dbReference type="PANTHER" id="PTHR10742">
    <property type="entry name" value="FLAVIN MONOAMINE OXIDASE"/>
    <property type="match status" value="1"/>
</dbReference>
<proteinExistence type="inferred from homology"/>
<evidence type="ECO:0000256" key="5">
    <source>
        <dbReference type="ARBA" id="ARBA00023070"/>
    </source>
</evidence>
<dbReference type="InterPro" id="IPR002937">
    <property type="entry name" value="Amino_oxidase"/>
</dbReference>
<dbReference type="SUPFAM" id="SSF51905">
    <property type="entry name" value="FAD/NAD(P)-binding domain"/>
    <property type="match status" value="1"/>
</dbReference>
<evidence type="ECO:0000256" key="1">
    <source>
        <dbReference type="ARBA" id="ARBA00004814"/>
    </source>
</evidence>
<keyword evidence="9" id="KW-1185">Reference proteome</keyword>
<dbReference type="Proteomes" id="UP000431269">
    <property type="component" value="Chromosome"/>
</dbReference>
<dbReference type="EMBL" id="CP047045">
    <property type="protein sequence ID" value="QGZ96122.1"/>
    <property type="molecule type" value="Genomic_DNA"/>
</dbReference>
<evidence type="ECO:0000256" key="3">
    <source>
        <dbReference type="ARBA" id="ARBA00012535"/>
    </source>
</evidence>
<keyword evidence="8" id="KW-0560">Oxidoreductase</keyword>
<keyword evidence="5" id="KW-0073">Auxin biosynthesis</keyword>
<feature type="domain" description="Amine oxidase" evidence="7">
    <location>
        <begin position="15"/>
        <end position="104"/>
    </location>
</feature>
<feature type="domain" description="Amine oxidase" evidence="7">
    <location>
        <begin position="158"/>
        <end position="400"/>
    </location>
</feature>
<gene>
    <name evidence="8" type="primary">pao</name>
    <name evidence="8" type="ORF">DSM104635_02979</name>
</gene>
<protein>
    <recommendedName>
        <fullName evidence="4">Tryptophan 2-monooxygenase</fullName>
        <ecNumber evidence="3">1.13.12.3</ecNumber>
    </recommendedName>
</protein>
<dbReference type="EC" id="1.13.12.3" evidence="3"/>
<dbReference type="RefSeq" id="WP_158766931.1">
    <property type="nucleotide sequence ID" value="NZ_CP047045.1"/>
</dbReference>
<dbReference type="AlphaFoldDB" id="A0A6I6MWW6"/>
<accession>A0A6I6MWW6</accession>
<dbReference type="PANTHER" id="PTHR10742:SF410">
    <property type="entry name" value="LYSINE-SPECIFIC HISTONE DEMETHYLASE 2"/>
    <property type="match status" value="1"/>
</dbReference>
<dbReference type="InterPro" id="IPR050281">
    <property type="entry name" value="Flavin_monoamine_oxidase"/>
</dbReference>
<comment type="pathway">
    <text evidence="1">Plant hormone metabolism; auxin biosynthesis.</text>
</comment>
<dbReference type="InterPro" id="IPR036188">
    <property type="entry name" value="FAD/NAD-bd_sf"/>
</dbReference>
<evidence type="ECO:0000256" key="2">
    <source>
        <dbReference type="ARBA" id="ARBA00005833"/>
    </source>
</evidence>
<dbReference type="KEGG" id="tsv:DSM104635_02979"/>
<dbReference type="GO" id="GO:0050361">
    <property type="term" value="F:tryptophan 2-monooxygenase activity"/>
    <property type="evidence" value="ECO:0007669"/>
    <property type="project" value="UniProtKB-EC"/>
</dbReference>
<organism evidence="8 9">
    <name type="scientific">Terricaulis silvestris</name>
    <dbReference type="NCBI Taxonomy" id="2686094"/>
    <lineage>
        <taxon>Bacteria</taxon>
        <taxon>Pseudomonadati</taxon>
        <taxon>Pseudomonadota</taxon>
        <taxon>Alphaproteobacteria</taxon>
        <taxon>Caulobacterales</taxon>
        <taxon>Caulobacteraceae</taxon>
        <taxon>Terricaulis</taxon>
    </lineage>
</organism>
<dbReference type="Gene3D" id="3.50.50.60">
    <property type="entry name" value="FAD/NAD(P)-binding domain"/>
    <property type="match status" value="1"/>
</dbReference>
<evidence type="ECO:0000313" key="9">
    <source>
        <dbReference type="Proteomes" id="UP000431269"/>
    </source>
</evidence>
<dbReference type="Pfam" id="PF01593">
    <property type="entry name" value="Amino_oxidase"/>
    <property type="match status" value="2"/>
</dbReference>
<comment type="catalytic activity">
    <reaction evidence="6">
        <text>L-tryptophan + O2 = indole-3-acetamide + CO2 + H2O</text>
        <dbReference type="Rhea" id="RHEA:16165"/>
        <dbReference type="ChEBI" id="CHEBI:15377"/>
        <dbReference type="ChEBI" id="CHEBI:15379"/>
        <dbReference type="ChEBI" id="CHEBI:16031"/>
        <dbReference type="ChEBI" id="CHEBI:16526"/>
        <dbReference type="ChEBI" id="CHEBI:57912"/>
        <dbReference type="EC" id="1.13.12.3"/>
    </reaction>
</comment>
<dbReference type="SUPFAM" id="SSF54373">
    <property type="entry name" value="FAD-linked reductases, C-terminal domain"/>
    <property type="match status" value="1"/>
</dbReference>
<reference evidence="9" key="1">
    <citation type="submission" date="2019-12" db="EMBL/GenBank/DDBJ databases">
        <title>Complete genome of Terracaulis silvestris 0127_4.</title>
        <authorList>
            <person name="Vieira S."/>
            <person name="Riedel T."/>
            <person name="Sproer C."/>
            <person name="Pascual J."/>
            <person name="Boedeker C."/>
            <person name="Overmann J."/>
        </authorList>
    </citation>
    <scope>NUCLEOTIDE SEQUENCE [LARGE SCALE GENOMIC DNA]</scope>
    <source>
        <strain evidence="9">0127_4</strain>
    </source>
</reference>
<evidence type="ECO:0000313" key="8">
    <source>
        <dbReference type="EMBL" id="QGZ96122.1"/>
    </source>
</evidence>
<evidence type="ECO:0000256" key="6">
    <source>
        <dbReference type="ARBA" id="ARBA00047321"/>
    </source>
</evidence>
<name>A0A6I6MWW6_9CAUL</name>
<comment type="similarity">
    <text evidence="2">Belongs to the tryptophan 2-monooxygenase family.</text>
</comment>
<evidence type="ECO:0000259" key="7">
    <source>
        <dbReference type="Pfam" id="PF01593"/>
    </source>
</evidence>
<dbReference type="GO" id="GO:0009851">
    <property type="term" value="P:auxin biosynthetic process"/>
    <property type="evidence" value="ECO:0007669"/>
    <property type="project" value="UniProtKB-KW"/>
</dbReference>
<evidence type="ECO:0000256" key="4">
    <source>
        <dbReference type="ARBA" id="ARBA00017871"/>
    </source>
</evidence>
<sequence>MSDFYDVVVVGAGAAGIAAGRRLAKAGVSFVLLEARNRVGGRAHTIQREQALDLGCGWLHSADRNPMVALAEASGFTVDRTPAPWTRQSGHVGVTDAELEDFRKTFAVFENRIDAEAEKMPPVAASAYLESGNRWNPMLHAIFSYISGATLECIDARDYARYEDTGQNWRVREGYGAVFAALGAELPVVLDARVTGVESGAGVRLQTSRGVVEARGAIITVPTSILHTIAFAPEMQEKLEAAAGLPLGTAEKVFFALAEPEEFPVDGHLFPRFDTADMGSYHLRPSGKPVVESYFGGDLARGLAEAGADAMVAYAKEELASLLGSSFPARLTTLASSAWAVDPLAMGSYSYAKPGCAEMRAVLAAPREPLFFAGEACSKHRYSTAHGAFETGHEAAEQVLVFLQRSMPTG</sequence>